<name>A0AAX3M4T9_9BACL</name>
<dbReference type="AlphaFoldDB" id="A0AAX3M4T9"/>
<dbReference type="Pfam" id="PF20613">
    <property type="entry name" value="HipA_2"/>
    <property type="match status" value="1"/>
</dbReference>
<sequence>MDTLKANRIMNPIKNGSTLPYYINCEDGQTYAVKFKENPQGIKAIVNEYICSELALLLQLPIPKPVLIHLTEEFCSMYGQKLKEHIGSDILPGVHFGCLKLKKAYPIELGSMLNEAINIEIIAELLIFDLFICNSDRDNNGGNLLFDPQQKKIIILDHTHAFDLGTIWEASQLNQRIGEPFTLLNLNGHVYRKLVPYVKGYNPFNSILEKLKTMTTDQIWNIINSVPNEWLLSPDDKLSLNNYLCDRKERIEETLPLLKNNLPSWKGGL</sequence>
<dbReference type="EMBL" id="CP117416">
    <property type="protein sequence ID" value="WCT56902.1"/>
    <property type="molecule type" value="Genomic_DNA"/>
</dbReference>
<reference evidence="2 3" key="1">
    <citation type="submission" date="2023-02" db="EMBL/GenBank/DDBJ databases">
        <title>Genome sequence of Paenibacillus kyungheensis KACC 18744.</title>
        <authorList>
            <person name="Kim S."/>
            <person name="Heo J."/>
            <person name="Kwon S.-W."/>
        </authorList>
    </citation>
    <scope>NUCLEOTIDE SEQUENCE [LARGE SCALE GENOMIC DNA]</scope>
    <source>
        <strain evidence="2 3">KACC 18744</strain>
    </source>
</reference>
<protein>
    <recommendedName>
        <fullName evidence="1">HipA-like kinase domain-containing protein</fullName>
    </recommendedName>
</protein>
<organism evidence="2 3">
    <name type="scientific">Paenibacillus kyungheensis</name>
    <dbReference type="NCBI Taxonomy" id="1452732"/>
    <lineage>
        <taxon>Bacteria</taxon>
        <taxon>Bacillati</taxon>
        <taxon>Bacillota</taxon>
        <taxon>Bacilli</taxon>
        <taxon>Bacillales</taxon>
        <taxon>Paenibacillaceae</taxon>
        <taxon>Paenibacillus</taxon>
    </lineage>
</organism>
<dbReference type="Proteomes" id="UP001220509">
    <property type="component" value="Chromosome"/>
</dbReference>
<keyword evidence="3" id="KW-1185">Reference proteome</keyword>
<feature type="domain" description="HipA-like kinase" evidence="1">
    <location>
        <begin position="8"/>
        <end position="244"/>
    </location>
</feature>
<evidence type="ECO:0000313" key="2">
    <source>
        <dbReference type="EMBL" id="WCT56902.1"/>
    </source>
</evidence>
<evidence type="ECO:0000313" key="3">
    <source>
        <dbReference type="Proteomes" id="UP001220509"/>
    </source>
</evidence>
<gene>
    <name evidence="2" type="ORF">PQ456_05090</name>
</gene>
<accession>A0AAX3M4T9</accession>
<dbReference type="KEGG" id="pka:PQ456_05090"/>
<proteinExistence type="predicted"/>
<dbReference type="InterPro" id="IPR046748">
    <property type="entry name" value="HipA_2"/>
</dbReference>
<dbReference type="SUPFAM" id="SSF56112">
    <property type="entry name" value="Protein kinase-like (PK-like)"/>
    <property type="match status" value="1"/>
</dbReference>
<dbReference type="RefSeq" id="WP_273615168.1">
    <property type="nucleotide sequence ID" value="NZ_CP117416.1"/>
</dbReference>
<evidence type="ECO:0000259" key="1">
    <source>
        <dbReference type="Pfam" id="PF20613"/>
    </source>
</evidence>
<dbReference type="InterPro" id="IPR011009">
    <property type="entry name" value="Kinase-like_dom_sf"/>
</dbReference>